<comment type="caution">
    <text evidence="2">The sequence shown here is derived from an EMBL/GenBank/DDBJ whole genome shotgun (WGS) entry which is preliminary data.</text>
</comment>
<dbReference type="InterPro" id="IPR052560">
    <property type="entry name" value="RdDP_mobile_element"/>
</dbReference>
<sequence>MPEKKSKKFSYADDWVIVTRHKILEVTEEILTTELTPLGEYFRKWRLQINVSKTEASYFHLNNKMANRELQIYFEDNLIAHNKNPKYLGVTFDRTQSFKQHISKVNAKLKMRNNIMQKLCGTTWESLASTLHCSALGLVYAIAEHFARVWVNNPYVKIIDAQVNNTMRIISQTIRSTPIYWLPVLSRIAPPRLHR</sequence>
<proteinExistence type="predicted"/>
<organism evidence="2 3">
    <name type="scientific">Dryococelus australis</name>
    <dbReference type="NCBI Taxonomy" id="614101"/>
    <lineage>
        <taxon>Eukaryota</taxon>
        <taxon>Metazoa</taxon>
        <taxon>Ecdysozoa</taxon>
        <taxon>Arthropoda</taxon>
        <taxon>Hexapoda</taxon>
        <taxon>Insecta</taxon>
        <taxon>Pterygota</taxon>
        <taxon>Neoptera</taxon>
        <taxon>Polyneoptera</taxon>
        <taxon>Phasmatodea</taxon>
        <taxon>Verophasmatodea</taxon>
        <taxon>Anareolatae</taxon>
        <taxon>Phasmatidae</taxon>
        <taxon>Eurycanthinae</taxon>
        <taxon>Dryococelus</taxon>
    </lineage>
</organism>
<feature type="domain" description="Reverse transcriptase" evidence="1">
    <location>
        <begin position="1"/>
        <end position="92"/>
    </location>
</feature>
<accession>A0ABQ9G8L4</accession>
<dbReference type="Proteomes" id="UP001159363">
    <property type="component" value="Chromosome 13"/>
</dbReference>
<evidence type="ECO:0000259" key="1">
    <source>
        <dbReference type="PROSITE" id="PS50878"/>
    </source>
</evidence>
<dbReference type="PROSITE" id="PS50878">
    <property type="entry name" value="RT_POL"/>
    <property type="match status" value="1"/>
</dbReference>
<name>A0ABQ9G8L4_9NEOP</name>
<keyword evidence="3" id="KW-1185">Reference proteome</keyword>
<reference evidence="2 3" key="1">
    <citation type="submission" date="2023-02" db="EMBL/GenBank/DDBJ databases">
        <title>LHISI_Scaffold_Assembly.</title>
        <authorList>
            <person name="Stuart O.P."/>
            <person name="Cleave R."/>
            <person name="Magrath M.J.L."/>
            <person name="Mikheyev A.S."/>
        </authorList>
    </citation>
    <scope>NUCLEOTIDE SEQUENCE [LARGE SCALE GENOMIC DNA]</scope>
    <source>
        <strain evidence="2">Daus_M_001</strain>
        <tissue evidence="2">Leg muscle</tissue>
    </source>
</reference>
<dbReference type="InterPro" id="IPR000477">
    <property type="entry name" value="RT_dom"/>
</dbReference>
<dbReference type="EMBL" id="JARBHB010000014">
    <property type="protein sequence ID" value="KAJ8868747.1"/>
    <property type="molecule type" value="Genomic_DNA"/>
</dbReference>
<gene>
    <name evidence="2" type="ORF">PR048_030287</name>
</gene>
<protein>
    <recommendedName>
        <fullName evidence="1">Reverse transcriptase domain-containing protein</fullName>
    </recommendedName>
</protein>
<evidence type="ECO:0000313" key="3">
    <source>
        <dbReference type="Proteomes" id="UP001159363"/>
    </source>
</evidence>
<dbReference type="PANTHER" id="PTHR36688">
    <property type="entry name" value="ENDO/EXONUCLEASE/PHOSPHATASE DOMAIN-CONTAINING PROTEIN"/>
    <property type="match status" value="1"/>
</dbReference>
<evidence type="ECO:0000313" key="2">
    <source>
        <dbReference type="EMBL" id="KAJ8868747.1"/>
    </source>
</evidence>
<dbReference type="PANTHER" id="PTHR36688:SF2">
    <property type="entry name" value="ENDONUCLEASE_EXONUCLEASE_PHOSPHATASE DOMAIN-CONTAINING PROTEIN"/>
    <property type="match status" value="1"/>
</dbReference>